<keyword evidence="1" id="KW-0472">Membrane</keyword>
<gene>
    <name evidence="2" type="ORF">COV10_00205</name>
</gene>
<protein>
    <submittedName>
        <fullName evidence="2">Uncharacterized protein</fullName>
    </submittedName>
</protein>
<evidence type="ECO:0000313" key="2">
    <source>
        <dbReference type="EMBL" id="PIR45295.1"/>
    </source>
</evidence>
<dbReference type="EMBL" id="PCYI01000001">
    <property type="protein sequence ID" value="PIR45295.1"/>
    <property type="molecule type" value="Genomic_DNA"/>
</dbReference>
<dbReference type="Proteomes" id="UP000228767">
    <property type="component" value="Unassembled WGS sequence"/>
</dbReference>
<name>A0A2H0RHP2_9BACT</name>
<sequence length="438" mass="48163">MTKERFIVWKLFQLGLVLGALVFMLGPNAEQITTPAVLLRASALADGVPYSTVTTASAEDLLLLDCHGPAALEAARKWPEIGRLYDELGEMPQLETVSERHTHRTLRVPAHFLDHPLAWEECKRQLAHALQTLAGKVQKWPEKTERWFSREASSLESDPMATVASWPSRLLAAGGRGFSRVTTVVVDVAALAASSDATPAVPASEWLTRPYTSRERAILTLIRIDEDGHHYLRRFELPDNGGVIRIRSTELVAATEDFFFGSIQELEREYKLGHSVEPMTVAGAVLEAAMIGGIVAGAGKLAKAGYGARKAVARGTMKHGWKHAVLRGATWLPRKAFKLATNKKFLFVVGAIAIWNWPRETLGTVASVVNTALDFLADWLGRPRMLVRVLGWAILGLGTAVLFPTPFLLLFGVWKMGRRGWAAGNGLYKRLRSAMVTT</sequence>
<feature type="transmembrane region" description="Helical" evidence="1">
    <location>
        <begin position="389"/>
        <end position="411"/>
    </location>
</feature>
<reference evidence="2 3" key="1">
    <citation type="submission" date="2017-09" db="EMBL/GenBank/DDBJ databases">
        <title>Depth-based differentiation of microbial function through sediment-hosted aquifers and enrichment of novel symbionts in the deep terrestrial subsurface.</title>
        <authorList>
            <person name="Probst A.J."/>
            <person name="Ladd B."/>
            <person name="Jarett J.K."/>
            <person name="Geller-Mcgrath D.E."/>
            <person name="Sieber C.M."/>
            <person name="Emerson J.B."/>
            <person name="Anantharaman K."/>
            <person name="Thomas B.C."/>
            <person name="Malmstrom R."/>
            <person name="Stieglmeier M."/>
            <person name="Klingl A."/>
            <person name="Woyke T."/>
            <person name="Ryan C.M."/>
            <person name="Banfield J.F."/>
        </authorList>
    </citation>
    <scope>NUCLEOTIDE SEQUENCE [LARGE SCALE GENOMIC DNA]</scope>
    <source>
        <strain evidence="2">CG10_big_fil_rev_8_21_14_0_10_51_16</strain>
    </source>
</reference>
<keyword evidence="1" id="KW-1133">Transmembrane helix</keyword>
<proteinExistence type="predicted"/>
<keyword evidence="1" id="KW-0812">Transmembrane</keyword>
<evidence type="ECO:0000256" key="1">
    <source>
        <dbReference type="SAM" id="Phobius"/>
    </source>
</evidence>
<evidence type="ECO:0000313" key="3">
    <source>
        <dbReference type="Proteomes" id="UP000228767"/>
    </source>
</evidence>
<accession>A0A2H0RHP2</accession>
<organism evidence="2 3">
    <name type="scientific">Candidatus Vogelbacteria bacterium CG10_big_fil_rev_8_21_14_0_10_51_16</name>
    <dbReference type="NCBI Taxonomy" id="1975045"/>
    <lineage>
        <taxon>Bacteria</taxon>
        <taxon>Candidatus Vogeliibacteriota</taxon>
    </lineage>
</organism>
<dbReference type="AlphaFoldDB" id="A0A2H0RHP2"/>
<comment type="caution">
    <text evidence="2">The sequence shown here is derived from an EMBL/GenBank/DDBJ whole genome shotgun (WGS) entry which is preliminary data.</text>
</comment>